<name>V2XQD5_MONRO</name>
<evidence type="ECO:0000256" key="1">
    <source>
        <dbReference type="SAM" id="MobiDB-lite"/>
    </source>
</evidence>
<accession>V2XQD5</accession>
<protein>
    <submittedName>
        <fullName evidence="2">Uncharacterized protein</fullName>
    </submittedName>
</protein>
<sequence>MTRLCDFPEELTERILEFTLKPGPSSRPDWHLQPNRPAPLFVSKTFYRIAVVHLYHTIQLGSESGKREQRLLETLQEKPELARCVRKLVVTSPSSHAANIIRLCRSTQNLEIHLTVSEDLPLLCDAVKTLPSIQYLTLHKPSNVYLTHAVIRDAISALAGCIQDIWGPAGLSAVNIGFKLSSDDSPASSPVTPTTPAQSPVSSLTHALSNAPHLHTFATVLPSVWNDAVLIVSENPRLEKIVLSPSQTGSGRVGAKGGVMSTGLWMNEASKRTRLIELVRCGTPILRHRAHTMGTSNMVPMSKNPGAATKGCPVPVPTSAASSSRQLPLQRRNTMVPTPIAGRVAF</sequence>
<evidence type="ECO:0000313" key="3">
    <source>
        <dbReference type="Proteomes" id="UP000017559"/>
    </source>
</evidence>
<dbReference type="AlphaFoldDB" id="V2XQD5"/>
<feature type="region of interest" description="Disordered" evidence="1">
    <location>
        <begin position="308"/>
        <end position="328"/>
    </location>
</feature>
<dbReference type="OrthoDB" id="2786563at2759"/>
<organism evidence="2 3">
    <name type="scientific">Moniliophthora roreri (strain MCA 2997)</name>
    <name type="common">Cocoa frosty pod rot fungus</name>
    <name type="synonym">Crinipellis roreri</name>
    <dbReference type="NCBI Taxonomy" id="1381753"/>
    <lineage>
        <taxon>Eukaryota</taxon>
        <taxon>Fungi</taxon>
        <taxon>Dikarya</taxon>
        <taxon>Basidiomycota</taxon>
        <taxon>Agaricomycotina</taxon>
        <taxon>Agaricomycetes</taxon>
        <taxon>Agaricomycetidae</taxon>
        <taxon>Agaricales</taxon>
        <taxon>Marasmiineae</taxon>
        <taxon>Marasmiaceae</taxon>
        <taxon>Moniliophthora</taxon>
    </lineage>
</organism>
<dbReference type="HOGENOM" id="CLU_046568_0_0_1"/>
<dbReference type="Proteomes" id="UP000017559">
    <property type="component" value="Unassembled WGS sequence"/>
</dbReference>
<dbReference type="EMBL" id="AWSO01000122">
    <property type="protein sequence ID" value="ESK94740.1"/>
    <property type="molecule type" value="Genomic_DNA"/>
</dbReference>
<evidence type="ECO:0000313" key="2">
    <source>
        <dbReference type="EMBL" id="ESK94740.1"/>
    </source>
</evidence>
<proteinExistence type="predicted"/>
<dbReference type="KEGG" id="mrr:Moror_14235"/>
<reference evidence="2 3" key="1">
    <citation type="journal article" date="2014" name="BMC Genomics">
        <title>Genome and secretome analysis of the hemibiotrophic fungal pathogen, Moniliophthora roreri, which causes frosty pod rot disease of cacao: mechanisms of the biotrophic and necrotrophic phases.</title>
        <authorList>
            <person name="Meinhardt L.W."/>
            <person name="Costa G.G.L."/>
            <person name="Thomazella D.P.T."/>
            <person name="Teixeira P.J.P.L."/>
            <person name="Carazzolle M.F."/>
            <person name="Schuster S.C."/>
            <person name="Carlson J.E."/>
            <person name="Guiltinan M.J."/>
            <person name="Mieczkowski P."/>
            <person name="Farmer A."/>
            <person name="Ramaraj T."/>
            <person name="Crozier J."/>
            <person name="Davis R.E."/>
            <person name="Shao J."/>
            <person name="Melnick R.L."/>
            <person name="Pereira G.A.G."/>
            <person name="Bailey B.A."/>
        </authorList>
    </citation>
    <scope>NUCLEOTIDE SEQUENCE [LARGE SCALE GENOMIC DNA]</scope>
    <source>
        <strain evidence="2 3">MCA 2997</strain>
    </source>
</reference>
<comment type="caution">
    <text evidence="2">The sequence shown here is derived from an EMBL/GenBank/DDBJ whole genome shotgun (WGS) entry which is preliminary data.</text>
</comment>
<keyword evidence="3" id="KW-1185">Reference proteome</keyword>
<gene>
    <name evidence="2" type="ORF">Moror_14235</name>
</gene>